<dbReference type="RefSeq" id="WP_348758514.1">
    <property type="nucleotide sequence ID" value="NZ_OZ026884.1"/>
</dbReference>
<evidence type="ECO:0008006" key="3">
    <source>
        <dbReference type="Google" id="ProtNLM"/>
    </source>
</evidence>
<gene>
    <name evidence="1" type="ORF">MECH1_V1_0126</name>
</gene>
<dbReference type="EMBL" id="OZ026884">
    <property type="protein sequence ID" value="CAL1238907.1"/>
    <property type="molecule type" value="Genomic_DNA"/>
</dbReference>
<reference evidence="1 2" key="1">
    <citation type="submission" date="2024-04" db="EMBL/GenBank/DDBJ databases">
        <authorList>
            <person name="Cremers G."/>
        </authorList>
    </citation>
    <scope>NUCLEOTIDE SEQUENCE [LARGE SCALE GENOMIC DNA]</scope>
    <source>
        <strain evidence="1">MeCH1-AG</strain>
    </source>
</reference>
<organism evidence="1 2">
    <name type="scientific">Candidatus Methylocalor cossyra</name>
    <dbReference type="NCBI Taxonomy" id="3108543"/>
    <lineage>
        <taxon>Bacteria</taxon>
        <taxon>Pseudomonadati</taxon>
        <taxon>Pseudomonadota</taxon>
        <taxon>Gammaproteobacteria</taxon>
        <taxon>Methylococcales</taxon>
        <taxon>Methylococcaceae</taxon>
        <taxon>Candidatus Methylocalor</taxon>
    </lineage>
</organism>
<accession>A0ABM9NE96</accession>
<protein>
    <recommendedName>
        <fullName evidence="3">Lipoprotein</fullName>
    </recommendedName>
</protein>
<name>A0ABM9NE96_9GAMM</name>
<evidence type="ECO:0000313" key="1">
    <source>
        <dbReference type="EMBL" id="CAL1238907.1"/>
    </source>
</evidence>
<dbReference type="Proteomes" id="UP001497493">
    <property type="component" value="Chromosome"/>
</dbReference>
<evidence type="ECO:0000313" key="2">
    <source>
        <dbReference type="Proteomes" id="UP001497493"/>
    </source>
</evidence>
<sequence>MLLLSVLTSCLGGCAGKRPAEPVVDEQGRLRGRGFTVSPPQGKSWTIAEKTWDSVVFIKSPSSERHAEGHGKAYAQASLGVVTLPAGTTASTDQAGFVSAAQNFLSDRFRGLPRVSLMDLKTTPYSLNGALCAKFEAVQVERYTARRNLATRLEFLNRGFLCRHPENRTVVVHGFFNKTYRRLSPTLLDAETEKEADRFLESVVLSPLE</sequence>
<keyword evidence="2" id="KW-1185">Reference proteome</keyword>
<proteinExistence type="predicted"/>